<accession>A0A5J4P8P7</accession>
<feature type="transmembrane region" description="Helical" evidence="1">
    <location>
        <begin position="31"/>
        <end position="53"/>
    </location>
</feature>
<keyword evidence="1" id="KW-1133">Transmembrane helix</keyword>
<evidence type="ECO:0000256" key="1">
    <source>
        <dbReference type="SAM" id="Phobius"/>
    </source>
</evidence>
<proteinExistence type="predicted"/>
<name>A0A5J4P8P7_9ZZZZ</name>
<feature type="non-terminal residue" evidence="2">
    <location>
        <position position="62"/>
    </location>
</feature>
<reference evidence="2" key="1">
    <citation type="submission" date="2019-03" db="EMBL/GenBank/DDBJ databases">
        <title>Single cell metagenomics reveals metabolic interactions within the superorganism composed of flagellate Streblomastix strix and complex community of Bacteroidetes bacteria on its surface.</title>
        <authorList>
            <person name="Treitli S.C."/>
            <person name="Kolisko M."/>
            <person name="Husnik F."/>
            <person name="Keeling P."/>
            <person name="Hampl V."/>
        </authorList>
    </citation>
    <scope>NUCLEOTIDE SEQUENCE</scope>
    <source>
        <strain evidence="2">STM</strain>
    </source>
</reference>
<dbReference type="EMBL" id="SNRY01010737">
    <property type="protein sequence ID" value="KAA6305390.1"/>
    <property type="molecule type" value="Genomic_DNA"/>
</dbReference>
<sequence>MESLQIRSNFDRIRTIPLPARVMLYYPIDSAHFILIIVYLEVHIFPYICPIVFQYNIYFLPD</sequence>
<dbReference type="AlphaFoldDB" id="A0A5J4P8P7"/>
<protein>
    <submittedName>
        <fullName evidence="2">Uncharacterized protein</fullName>
    </submittedName>
</protein>
<keyword evidence="1" id="KW-0472">Membrane</keyword>
<comment type="caution">
    <text evidence="2">The sequence shown here is derived from an EMBL/GenBank/DDBJ whole genome shotgun (WGS) entry which is preliminary data.</text>
</comment>
<organism evidence="2">
    <name type="scientific">termite gut metagenome</name>
    <dbReference type="NCBI Taxonomy" id="433724"/>
    <lineage>
        <taxon>unclassified sequences</taxon>
        <taxon>metagenomes</taxon>
        <taxon>organismal metagenomes</taxon>
    </lineage>
</organism>
<evidence type="ECO:0000313" key="2">
    <source>
        <dbReference type="EMBL" id="KAA6305390.1"/>
    </source>
</evidence>
<gene>
    <name evidence="2" type="ORF">EZS27_042959</name>
</gene>
<keyword evidence="1" id="KW-0812">Transmembrane</keyword>